<evidence type="ECO:0000256" key="4">
    <source>
        <dbReference type="ARBA" id="ARBA00022496"/>
    </source>
</evidence>
<dbReference type="InterPro" id="IPR039426">
    <property type="entry name" value="TonB-dep_rcpt-like"/>
</dbReference>
<gene>
    <name evidence="15" type="ORF">FKV24_017445</name>
</gene>
<accession>A0A507ZXI7</accession>
<dbReference type="PROSITE" id="PS52016">
    <property type="entry name" value="TONB_DEPENDENT_REC_3"/>
    <property type="match status" value="1"/>
</dbReference>
<evidence type="ECO:0000256" key="10">
    <source>
        <dbReference type="ARBA" id="ARBA00023237"/>
    </source>
</evidence>
<feature type="domain" description="TonB-dependent receptor plug" evidence="14">
    <location>
        <begin position="49"/>
        <end position="160"/>
    </location>
</feature>
<keyword evidence="3 11" id="KW-1134">Transmembrane beta strand</keyword>
<dbReference type="Pfam" id="PF07715">
    <property type="entry name" value="Plug"/>
    <property type="match status" value="1"/>
</dbReference>
<dbReference type="SUPFAM" id="SSF56935">
    <property type="entry name" value="Porins"/>
    <property type="match status" value="1"/>
</dbReference>
<name>A0A507ZXI7_9GAMM</name>
<dbReference type="Gene3D" id="2.40.170.20">
    <property type="entry name" value="TonB-dependent receptor, beta-barrel domain"/>
    <property type="match status" value="1"/>
</dbReference>
<keyword evidence="4" id="KW-0410">Iron transport</keyword>
<sequence length="756" mass="81596">MSLHRVLVVAIAAALPLMAAQAQESSTAEAAATDLDGVVVTANRVEQPLVETPMAVTALDARTLDRLRIERFDDYLTQVPGMSSISPRPGNAQLTLRGVGVGLQGNSTVSLYVDDSPFGSSSIFARAGNLTADFDPYDMARIEVLRGPQGTLYGANSLGGLLKFVTTPPALGTFESQAQGQYGTVSGGGDGWSLRGLVNVPIGETAALRANVFKRRDPGYIDDVGLGRKDINGSDVAGGRASLLWQPADALRVRLTSMAQDLDSLGAPVVELVDAAPGAGQPGVRPDLRPAYGGLTQRRWLDENFDVRMRQHNLSVQYDFDRVSLLSSSSYGTQHNRFRSDATVQWRGLLGGALGTPFEGFAYAEEFGMEQKKFTQEVRAWTTDERTLGWQAGLYYSNEETGNRQKLAAYDAAERTPADLVGLIGDELFVATLPASYDEIAAYGTLTWRISPRFDVAVGARYSRNEQEFTQDTRGALLSGVSGKGSEDATWTYLVNPRWRVRDGLMFYGRFATGYRPGGPNFVPPPELAGVIPPAFEPDKLTSYELGMKGEWLDRRVGLELAAYYVDWSDVQLSVSFDGFGFQGNGGRSRSQGLEAALNLRPFDGLNLGLTASYTDAHLTDEVLGPDGQPVARFAKGDRLPYVPRVGAALNADYEGELTGTLGWFVGASFRHVGERATDFTGNGAGQTLSGYNQMDLRAGLDSSRWNLSLWVKNAANADDLVTLGVNGALEDGRTLYGGSVLQPRTVGITFTGYFH</sequence>
<evidence type="ECO:0000313" key="15">
    <source>
        <dbReference type="EMBL" id="KAB8164503.1"/>
    </source>
</evidence>
<evidence type="ECO:0000256" key="11">
    <source>
        <dbReference type="PROSITE-ProRule" id="PRU01360"/>
    </source>
</evidence>
<evidence type="ECO:0000256" key="9">
    <source>
        <dbReference type="ARBA" id="ARBA00023136"/>
    </source>
</evidence>
<keyword evidence="9 11" id="KW-0472">Membrane</keyword>
<evidence type="ECO:0000256" key="1">
    <source>
        <dbReference type="ARBA" id="ARBA00004571"/>
    </source>
</evidence>
<evidence type="ECO:0000256" key="8">
    <source>
        <dbReference type="ARBA" id="ARBA00023077"/>
    </source>
</evidence>
<comment type="similarity">
    <text evidence="11 12">Belongs to the TonB-dependent receptor family.</text>
</comment>
<feature type="domain" description="TonB-dependent receptor-like beta-barrel" evidence="13">
    <location>
        <begin position="290"/>
        <end position="714"/>
    </location>
</feature>
<keyword evidence="8 12" id="KW-0798">TonB box</keyword>
<dbReference type="InterPro" id="IPR012910">
    <property type="entry name" value="Plug_dom"/>
</dbReference>
<keyword evidence="2 11" id="KW-0813">Transport</keyword>
<keyword evidence="15" id="KW-0675">Receptor</keyword>
<reference evidence="15 16" key="1">
    <citation type="submission" date="2019-10" db="EMBL/GenBank/DDBJ databases">
        <title>Lysobacter alkalisoli sp. nov., isolated from saline-alkaline soil.</title>
        <authorList>
            <person name="Sun J.-Q."/>
        </authorList>
    </citation>
    <scope>NUCLEOTIDE SEQUENCE [LARGE SCALE GENOMIC DNA]</scope>
    <source>
        <strain evidence="15 16">KCTC 42381</strain>
    </source>
</reference>
<evidence type="ECO:0000256" key="5">
    <source>
        <dbReference type="ARBA" id="ARBA00022692"/>
    </source>
</evidence>
<comment type="subcellular location">
    <subcellularLocation>
        <location evidence="1 11">Cell outer membrane</location>
        <topology evidence="1 11">Multi-pass membrane protein</topology>
    </subcellularLocation>
</comment>
<evidence type="ECO:0000313" key="16">
    <source>
        <dbReference type="Proteomes" id="UP000320431"/>
    </source>
</evidence>
<dbReference type="PANTHER" id="PTHR32552:SF81">
    <property type="entry name" value="TONB-DEPENDENT OUTER MEMBRANE RECEPTOR"/>
    <property type="match status" value="1"/>
</dbReference>
<evidence type="ECO:0000259" key="14">
    <source>
        <dbReference type="Pfam" id="PF07715"/>
    </source>
</evidence>
<comment type="caution">
    <text evidence="15">The sequence shown here is derived from an EMBL/GenBank/DDBJ whole genome shotgun (WGS) entry which is preliminary data.</text>
</comment>
<proteinExistence type="inferred from homology"/>
<organism evidence="15 16">
    <name type="scientific">Marilutibacter maris</name>
    <dbReference type="NCBI Taxonomy" id="1605891"/>
    <lineage>
        <taxon>Bacteria</taxon>
        <taxon>Pseudomonadati</taxon>
        <taxon>Pseudomonadota</taxon>
        <taxon>Gammaproteobacteria</taxon>
        <taxon>Lysobacterales</taxon>
        <taxon>Lysobacteraceae</taxon>
        <taxon>Marilutibacter</taxon>
    </lineage>
</organism>
<dbReference type="PANTHER" id="PTHR32552">
    <property type="entry name" value="FERRICHROME IRON RECEPTOR-RELATED"/>
    <property type="match status" value="1"/>
</dbReference>
<dbReference type="GO" id="GO:0006826">
    <property type="term" value="P:iron ion transport"/>
    <property type="evidence" value="ECO:0007669"/>
    <property type="project" value="UniProtKB-KW"/>
</dbReference>
<dbReference type="Proteomes" id="UP000320431">
    <property type="component" value="Unassembled WGS sequence"/>
</dbReference>
<evidence type="ECO:0000256" key="12">
    <source>
        <dbReference type="RuleBase" id="RU003357"/>
    </source>
</evidence>
<protein>
    <submittedName>
        <fullName evidence="15">TonB-dependent receptor</fullName>
    </submittedName>
</protein>
<evidence type="ECO:0000256" key="2">
    <source>
        <dbReference type="ARBA" id="ARBA00022448"/>
    </source>
</evidence>
<evidence type="ECO:0000256" key="7">
    <source>
        <dbReference type="ARBA" id="ARBA00023065"/>
    </source>
</evidence>
<dbReference type="CDD" id="cd01347">
    <property type="entry name" value="ligand_gated_channel"/>
    <property type="match status" value="1"/>
</dbReference>
<keyword evidence="5 11" id="KW-0812">Transmembrane</keyword>
<dbReference type="RefSeq" id="WP_141483289.1">
    <property type="nucleotide sequence ID" value="NZ_VICD02000311.1"/>
</dbReference>
<evidence type="ECO:0000256" key="3">
    <source>
        <dbReference type="ARBA" id="ARBA00022452"/>
    </source>
</evidence>
<keyword evidence="7" id="KW-0406">Ion transport</keyword>
<dbReference type="EMBL" id="VICD02000311">
    <property type="protein sequence ID" value="KAB8164503.1"/>
    <property type="molecule type" value="Genomic_DNA"/>
</dbReference>
<dbReference type="AlphaFoldDB" id="A0A507ZXI7"/>
<dbReference type="InterPro" id="IPR036942">
    <property type="entry name" value="Beta-barrel_TonB_sf"/>
</dbReference>
<dbReference type="Pfam" id="PF00593">
    <property type="entry name" value="TonB_dep_Rec_b-barrel"/>
    <property type="match status" value="1"/>
</dbReference>
<evidence type="ECO:0000259" key="13">
    <source>
        <dbReference type="Pfam" id="PF00593"/>
    </source>
</evidence>
<keyword evidence="10 11" id="KW-0998">Cell outer membrane</keyword>
<dbReference type="GO" id="GO:0009279">
    <property type="term" value="C:cell outer membrane"/>
    <property type="evidence" value="ECO:0007669"/>
    <property type="project" value="UniProtKB-SubCell"/>
</dbReference>
<evidence type="ECO:0000256" key="6">
    <source>
        <dbReference type="ARBA" id="ARBA00023004"/>
    </source>
</evidence>
<keyword evidence="6" id="KW-0408">Iron</keyword>
<dbReference type="InterPro" id="IPR000531">
    <property type="entry name" value="Beta-barrel_TonB"/>
</dbReference>